<comment type="caution">
    <text evidence="1">The sequence shown here is derived from an EMBL/GenBank/DDBJ whole genome shotgun (WGS) entry which is preliminary data.</text>
</comment>
<name>A0A2T0W3S5_9LACT</name>
<organism evidence="1 2">
    <name type="scientific">Alkalibacterium olivapovliticus</name>
    <dbReference type="NCBI Taxonomy" id="99907"/>
    <lineage>
        <taxon>Bacteria</taxon>
        <taxon>Bacillati</taxon>
        <taxon>Bacillota</taxon>
        <taxon>Bacilli</taxon>
        <taxon>Lactobacillales</taxon>
        <taxon>Carnobacteriaceae</taxon>
        <taxon>Alkalibacterium</taxon>
    </lineage>
</organism>
<evidence type="ECO:0000313" key="2">
    <source>
        <dbReference type="Proteomes" id="UP000238205"/>
    </source>
</evidence>
<gene>
    <name evidence="1" type="ORF">CLV38_12119</name>
</gene>
<sequence length="326" mass="38348">MSKGLLFTRDKKKLEKLQYEMDIRNIEANYLIEIPKKVYKYTNVQRYVIENLNNNYVSASLAKKFNDIKDSIMMTNNRENIIREYDESVNIAKKAGYEWPVSKDIHINNSLQRMNHMKGYLRETTYVLCLTSNYPSEYMSGMYSNNEGIVIEYDTTNQIFQNIYPVVYGIEPLEVQSLVDLGTDESLEIAMLLSATYKNLSWQHEEEWRYLLKLSYPNKKLGDYIPLITDTPSSIYLGLNYFDLFKNNHTINEAMKNKVELLTVCYEKAISVKYEKLFIDEISTFSFDVELFYDYGLKYLEGDLSNSQLMNIIENIQKITYKVTDI</sequence>
<keyword evidence="2" id="KW-1185">Reference proteome</keyword>
<dbReference type="EMBL" id="PVTO01000021">
    <property type="protein sequence ID" value="PRY80129.1"/>
    <property type="molecule type" value="Genomic_DNA"/>
</dbReference>
<dbReference type="OrthoDB" id="190848at2"/>
<protein>
    <submittedName>
        <fullName evidence="1">Uncharacterized protein</fullName>
    </submittedName>
</protein>
<dbReference type="RefSeq" id="WP_106194912.1">
    <property type="nucleotide sequence ID" value="NZ_PVTO01000021.1"/>
</dbReference>
<proteinExistence type="predicted"/>
<dbReference type="AlphaFoldDB" id="A0A2T0W3S5"/>
<evidence type="ECO:0000313" key="1">
    <source>
        <dbReference type="EMBL" id="PRY80129.1"/>
    </source>
</evidence>
<reference evidence="1 2" key="1">
    <citation type="submission" date="2018-03" db="EMBL/GenBank/DDBJ databases">
        <title>Genomic Encyclopedia of Archaeal and Bacterial Type Strains, Phase II (KMG-II): from individual species to whole genera.</title>
        <authorList>
            <person name="Goeker M."/>
        </authorList>
    </citation>
    <scope>NUCLEOTIDE SEQUENCE [LARGE SCALE GENOMIC DNA]</scope>
    <source>
        <strain evidence="1 2">DSM 13175</strain>
    </source>
</reference>
<dbReference type="Proteomes" id="UP000238205">
    <property type="component" value="Unassembled WGS sequence"/>
</dbReference>
<accession>A0A2T0W3S5</accession>